<dbReference type="PIRSF" id="PIRSF016104">
    <property type="entry name" value="GPI2"/>
    <property type="match status" value="1"/>
</dbReference>
<dbReference type="KEGG" id="foc:113202924"/>
<evidence type="ECO:0000313" key="9">
    <source>
        <dbReference type="Proteomes" id="UP000504606"/>
    </source>
</evidence>
<dbReference type="InterPro" id="IPR009450">
    <property type="entry name" value="Plno_GlcNAc_GPI2"/>
</dbReference>
<feature type="transmembrane region" description="Helical" evidence="8">
    <location>
        <begin position="225"/>
        <end position="242"/>
    </location>
</feature>
<comment type="subcellular location">
    <subcellularLocation>
        <location evidence="1">Membrane</location>
        <topology evidence="1">Multi-pass membrane protein</topology>
    </subcellularLocation>
</comment>
<feature type="transmembrane region" description="Helical" evidence="8">
    <location>
        <begin position="85"/>
        <end position="103"/>
    </location>
</feature>
<dbReference type="GO" id="GO:0016757">
    <property type="term" value="F:glycosyltransferase activity"/>
    <property type="evidence" value="ECO:0007669"/>
    <property type="project" value="UniProtKB-KW"/>
</dbReference>
<keyword evidence="5 8" id="KW-0812">Transmembrane</keyword>
<keyword evidence="7 8" id="KW-0472">Membrane</keyword>
<keyword evidence="9" id="KW-1185">Reference proteome</keyword>
<dbReference type="AlphaFoldDB" id="A0A6J1S1S8"/>
<protein>
    <submittedName>
        <fullName evidence="10">Phosphatidylinositol N-acetylglucosaminyltransferase subunit C</fullName>
    </submittedName>
</protein>
<dbReference type="Proteomes" id="UP000504606">
    <property type="component" value="Unplaced"/>
</dbReference>
<accession>A0A6J1S1S8</accession>
<evidence type="ECO:0000256" key="6">
    <source>
        <dbReference type="ARBA" id="ARBA00022989"/>
    </source>
</evidence>
<feature type="transmembrane region" description="Helical" evidence="8">
    <location>
        <begin position="124"/>
        <end position="142"/>
    </location>
</feature>
<evidence type="ECO:0000256" key="4">
    <source>
        <dbReference type="ARBA" id="ARBA00022502"/>
    </source>
</evidence>
<name>A0A6J1S1S8_FRAOC</name>
<proteinExistence type="inferred from homology"/>
<evidence type="ECO:0000256" key="3">
    <source>
        <dbReference type="ARBA" id="ARBA00008321"/>
    </source>
</evidence>
<dbReference type="RefSeq" id="XP_026273160.1">
    <property type="nucleotide sequence ID" value="XM_026417375.2"/>
</dbReference>
<feature type="transmembrane region" description="Helical" evidence="8">
    <location>
        <begin position="248"/>
        <end position="266"/>
    </location>
</feature>
<evidence type="ECO:0000256" key="8">
    <source>
        <dbReference type="SAM" id="Phobius"/>
    </source>
</evidence>
<feature type="transmembrane region" description="Helical" evidence="8">
    <location>
        <begin position="200"/>
        <end position="218"/>
    </location>
</feature>
<evidence type="ECO:0000256" key="1">
    <source>
        <dbReference type="ARBA" id="ARBA00004141"/>
    </source>
</evidence>
<keyword evidence="6 8" id="KW-1133">Transmembrane helix</keyword>
<evidence type="ECO:0000256" key="7">
    <source>
        <dbReference type="ARBA" id="ARBA00023136"/>
    </source>
</evidence>
<keyword evidence="4" id="KW-0337">GPI-anchor biosynthesis</keyword>
<comment type="pathway">
    <text evidence="2">Glycolipid biosynthesis; glycosylphosphatidylinositol-anchor biosynthesis.</text>
</comment>
<dbReference type="PANTHER" id="PTHR12982">
    <property type="entry name" value="PHOSPHATIDYLINOSITOL GLYCAN, CLASS C"/>
    <property type="match status" value="1"/>
</dbReference>
<dbReference type="GeneID" id="113202924"/>
<dbReference type="PANTHER" id="PTHR12982:SF0">
    <property type="entry name" value="PHOSPHATIDYLINOSITOL N-ACETYLGLUCOSAMINYLTRANSFERASE SUBUNIT C"/>
    <property type="match status" value="1"/>
</dbReference>
<keyword evidence="10" id="KW-0808">Transferase</keyword>
<evidence type="ECO:0000313" key="10">
    <source>
        <dbReference type="RefSeq" id="XP_026273160.1"/>
    </source>
</evidence>
<dbReference type="CTD" id="38410"/>
<reference evidence="10" key="1">
    <citation type="submission" date="2025-08" db="UniProtKB">
        <authorList>
            <consortium name="RefSeq"/>
        </authorList>
    </citation>
    <scope>IDENTIFICATION</scope>
    <source>
        <tissue evidence="10">Whole organism</tissue>
    </source>
</reference>
<organism evidence="9 10">
    <name type="scientific">Frankliniella occidentalis</name>
    <name type="common">Western flower thrips</name>
    <name type="synonym">Euthrips occidentalis</name>
    <dbReference type="NCBI Taxonomy" id="133901"/>
    <lineage>
        <taxon>Eukaryota</taxon>
        <taxon>Metazoa</taxon>
        <taxon>Ecdysozoa</taxon>
        <taxon>Arthropoda</taxon>
        <taxon>Hexapoda</taxon>
        <taxon>Insecta</taxon>
        <taxon>Pterygota</taxon>
        <taxon>Neoptera</taxon>
        <taxon>Paraneoptera</taxon>
        <taxon>Thysanoptera</taxon>
        <taxon>Terebrantia</taxon>
        <taxon>Thripoidea</taxon>
        <taxon>Thripidae</taxon>
        <taxon>Frankliniella</taxon>
    </lineage>
</organism>
<keyword evidence="10" id="KW-0328">Glycosyltransferase</keyword>
<dbReference type="Pfam" id="PF06432">
    <property type="entry name" value="GPI2"/>
    <property type="match status" value="1"/>
</dbReference>
<dbReference type="GO" id="GO:0006506">
    <property type="term" value="P:GPI anchor biosynthetic process"/>
    <property type="evidence" value="ECO:0007669"/>
    <property type="project" value="UniProtKB-UniPathway"/>
</dbReference>
<feature type="transmembrane region" description="Helical" evidence="8">
    <location>
        <begin position="61"/>
        <end position="79"/>
    </location>
</feature>
<dbReference type="UniPathway" id="UPA00196"/>
<dbReference type="OrthoDB" id="196709at2759"/>
<evidence type="ECO:0000256" key="5">
    <source>
        <dbReference type="ARBA" id="ARBA00022692"/>
    </source>
</evidence>
<gene>
    <name evidence="10" type="primary">LOC113202924</name>
</gene>
<evidence type="ECO:0000256" key="2">
    <source>
        <dbReference type="ARBA" id="ARBA00004687"/>
    </source>
</evidence>
<feature type="transmembrane region" description="Helical" evidence="8">
    <location>
        <begin position="171"/>
        <end position="194"/>
    </location>
</feature>
<dbReference type="GO" id="GO:0000506">
    <property type="term" value="C:glycosylphosphatidylinositol-N-acetylglucosaminyltransferase (GPI-GnT) complex"/>
    <property type="evidence" value="ECO:0007669"/>
    <property type="project" value="TreeGrafter"/>
</dbReference>
<comment type="similarity">
    <text evidence="3">Belongs to the PIGC family.</text>
</comment>
<sequence length="293" mass="33363">MGRSKGPGRSTQPKQKWRKILYGNREYPDNYTDSSFLQEMRKNVHIYHVSFHEAFLGAGRVTNALCIVVLFCVVFAYLYKQSLDPYTVFVYNCAGTAMGYLWYRCQTIFEDGYWNYFLRDMRMVVIFLAVGFALSPILKTLTETISTDTIYAMTVFMMFIHLVFKDYGVSAGIVSSSLSFNAAIFGSICLASRLASSFHAFVLLSLSVEAFVLLPVLMVKLGQSVTLLVLIISVTITALWSLSSSMTVFFILFICFVNVVCPFWFLKWQVYKENIYGPWDEATVEDADNICLE</sequence>